<dbReference type="AlphaFoldDB" id="A0A9W9F183"/>
<keyword evidence="3" id="KW-1185">Reference proteome</keyword>
<proteinExistence type="predicted"/>
<dbReference type="RefSeq" id="XP_056509829.1">
    <property type="nucleotide sequence ID" value="XM_056657029.1"/>
</dbReference>
<feature type="compositionally biased region" description="Basic and acidic residues" evidence="1">
    <location>
        <begin position="14"/>
        <end position="24"/>
    </location>
</feature>
<organism evidence="2 3">
    <name type="scientific">Penicillium alfredii</name>
    <dbReference type="NCBI Taxonomy" id="1506179"/>
    <lineage>
        <taxon>Eukaryota</taxon>
        <taxon>Fungi</taxon>
        <taxon>Dikarya</taxon>
        <taxon>Ascomycota</taxon>
        <taxon>Pezizomycotina</taxon>
        <taxon>Eurotiomycetes</taxon>
        <taxon>Eurotiomycetidae</taxon>
        <taxon>Eurotiales</taxon>
        <taxon>Aspergillaceae</taxon>
        <taxon>Penicillium</taxon>
    </lineage>
</organism>
<evidence type="ECO:0000313" key="3">
    <source>
        <dbReference type="Proteomes" id="UP001141434"/>
    </source>
</evidence>
<dbReference type="OrthoDB" id="2906425at2759"/>
<name>A0A9W9F183_9EURO</name>
<comment type="caution">
    <text evidence="2">The sequence shown here is derived from an EMBL/GenBank/DDBJ whole genome shotgun (WGS) entry which is preliminary data.</text>
</comment>
<dbReference type="EMBL" id="JAPMSZ010000009">
    <property type="protein sequence ID" value="KAJ5091631.1"/>
    <property type="molecule type" value="Genomic_DNA"/>
</dbReference>
<protein>
    <submittedName>
        <fullName evidence="2">Uncharacterized protein</fullName>
    </submittedName>
</protein>
<evidence type="ECO:0000313" key="2">
    <source>
        <dbReference type="EMBL" id="KAJ5091631.1"/>
    </source>
</evidence>
<gene>
    <name evidence="2" type="ORF">NUU61_006501</name>
</gene>
<dbReference type="Proteomes" id="UP001141434">
    <property type="component" value="Unassembled WGS sequence"/>
</dbReference>
<evidence type="ECO:0000256" key="1">
    <source>
        <dbReference type="SAM" id="MobiDB-lite"/>
    </source>
</evidence>
<accession>A0A9W9F183</accession>
<sequence length="315" mass="36275">MRRLQAAIDEDPEIDLKPRRPKLADDEDDIRESLDATTPAQVISPLSESVSKLLDKVAISMELQCRNELSARLCELLRTSETMWKGPFPRSRMIFRCSNNIIVKAIAKMNDHTEYTTLQCLEHHPSIPAPKPLGLVVMNRVTLAKFGIPWIRPKNPRLATNPNTILEELRSLPYSEGTPFGGQDADHDSRRFLKTSWAQVHTLGGGGGGVYFWTCFVSYPHQRWIQQPGLCSRTATSDRTILLWRLPITIIMWLRASWIGSTVGFYPQYYESSRCTNCLTPYGKDDWYLHLPDCVSPRHYAQWWLLDRVRELRVY</sequence>
<reference evidence="2" key="2">
    <citation type="journal article" date="2023" name="IMA Fungus">
        <title>Comparative genomic study of the Penicillium genus elucidates a diverse pangenome and 15 lateral gene transfer events.</title>
        <authorList>
            <person name="Petersen C."/>
            <person name="Sorensen T."/>
            <person name="Nielsen M.R."/>
            <person name="Sondergaard T.E."/>
            <person name="Sorensen J.L."/>
            <person name="Fitzpatrick D.A."/>
            <person name="Frisvad J.C."/>
            <person name="Nielsen K.L."/>
        </authorList>
    </citation>
    <scope>NUCLEOTIDE SEQUENCE</scope>
    <source>
        <strain evidence="2">IBT 34128</strain>
    </source>
</reference>
<feature type="region of interest" description="Disordered" evidence="1">
    <location>
        <begin position="1"/>
        <end position="27"/>
    </location>
</feature>
<reference evidence="2" key="1">
    <citation type="submission" date="2022-11" db="EMBL/GenBank/DDBJ databases">
        <authorList>
            <person name="Petersen C."/>
        </authorList>
    </citation>
    <scope>NUCLEOTIDE SEQUENCE</scope>
    <source>
        <strain evidence="2">IBT 34128</strain>
    </source>
</reference>
<dbReference type="GeneID" id="81396198"/>